<protein>
    <submittedName>
        <fullName evidence="2">Uncharacterized protein</fullName>
    </submittedName>
</protein>
<sequence length="251" mass="28483">MSSVPPSKRQKLEHTGSIANPICLSDDETDSEAGDSSSTASEPDSLQELLSFLDHLNRDEHLAKVMEDVRMAKSYHDVVKDELEIYHGNFSMIRQEIAHANELSEMVESDEEDDDDTASRGKAATLQYEIDRALGDRLIARAFHSPEQIQRLLRIPGRICVYASQLSEALGRWTRALEDLCGLWETFIEIHDAMTKPGPSSMPLKIRKFWGDGHLWHDLELIEERVQTAEIQVNELGEAILEEADAYERQH</sequence>
<dbReference type="RefSeq" id="XP_016633322.1">
    <property type="nucleotide sequence ID" value="XM_016775279.1"/>
</dbReference>
<dbReference type="GeneID" id="27710521"/>
<dbReference type="Proteomes" id="UP000053411">
    <property type="component" value="Unassembled WGS sequence"/>
</dbReference>
<dbReference type="AlphaFoldDB" id="A0A0D2K7P8"/>
<dbReference type="EMBL" id="KN848069">
    <property type="protein sequence ID" value="KIX99199.1"/>
    <property type="molecule type" value="Genomic_DNA"/>
</dbReference>
<dbReference type="VEuPathDB" id="FungiDB:Z520_04775"/>
<name>A0A0D2K7P8_9EURO</name>
<organism evidence="2 3">
    <name type="scientific">Fonsecaea multimorphosa CBS 102226</name>
    <dbReference type="NCBI Taxonomy" id="1442371"/>
    <lineage>
        <taxon>Eukaryota</taxon>
        <taxon>Fungi</taxon>
        <taxon>Dikarya</taxon>
        <taxon>Ascomycota</taxon>
        <taxon>Pezizomycotina</taxon>
        <taxon>Eurotiomycetes</taxon>
        <taxon>Chaetothyriomycetidae</taxon>
        <taxon>Chaetothyriales</taxon>
        <taxon>Herpotrichiellaceae</taxon>
        <taxon>Fonsecaea</taxon>
    </lineage>
</organism>
<gene>
    <name evidence="2" type="ORF">Z520_04775</name>
</gene>
<keyword evidence="3" id="KW-1185">Reference proteome</keyword>
<feature type="compositionally biased region" description="Polar residues" evidence="1">
    <location>
        <begin position="34"/>
        <end position="44"/>
    </location>
</feature>
<feature type="region of interest" description="Disordered" evidence="1">
    <location>
        <begin position="1"/>
        <end position="44"/>
    </location>
</feature>
<evidence type="ECO:0000256" key="1">
    <source>
        <dbReference type="SAM" id="MobiDB-lite"/>
    </source>
</evidence>
<reference evidence="2 3" key="1">
    <citation type="submission" date="2015-01" db="EMBL/GenBank/DDBJ databases">
        <title>The Genome Sequence of Fonsecaea multimorphosa CBS 102226.</title>
        <authorList>
            <consortium name="The Broad Institute Genomics Platform"/>
            <person name="Cuomo C."/>
            <person name="de Hoog S."/>
            <person name="Gorbushina A."/>
            <person name="Stielow B."/>
            <person name="Teixiera M."/>
            <person name="Abouelleil A."/>
            <person name="Chapman S.B."/>
            <person name="Priest M."/>
            <person name="Young S.K."/>
            <person name="Wortman J."/>
            <person name="Nusbaum C."/>
            <person name="Birren B."/>
        </authorList>
    </citation>
    <scope>NUCLEOTIDE SEQUENCE [LARGE SCALE GENOMIC DNA]</scope>
    <source>
        <strain evidence="2 3">CBS 102226</strain>
    </source>
</reference>
<evidence type="ECO:0000313" key="3">
    <source>
        <dbReference type="Proteomes" id="UP000053411"/>
    </source>
</evidence>
<accession>A0A0D2K7P8</accession>
<proteinExistence type="predicted"/>
<evidence type="ECO:0000313" key="2">
    <source>
        <dbReference type="EMBL" id="KIX99199.1"/>
    </source>
</evidence>
<dbReference type="OrthoDB" id="4139975at2759"/>